<reference evidence="1 2" key="1">
    <citation type="submission" date="2017-12" db="EMBL/GenBank/DDBJ databases">
        <title>Integrating genomic resources of turbot (Scophthalmus maximus) in depth evaluation of genetic and physical mapping variation across individuals.</title>
        <authorList>
            <person name="Martinez P."/>
        </authorList>
    </citation>
    <scope>NUCLEOTIDE SEQUENCE [LARGE SCALE GENOMIC DNA]</scope>
</reference>
<sequence length="80" mass="8882">MDDLLMEGSCERETGTCGYRSEQHKCVCFASAGRDGQQSSEVHSDQSAQQHQPDLDSIFMVCKRTITFRLDSPAGLHTDT</sequence>
<proteinExistence type="predicted"/>
<evidence type="ECO:0000313" key="1">
    <source>
        <dbReference type="EMBL" id="AWP20475.1"/>
    </source>
</evidence>
<name>A0A2U9CUX3_SCOMX</name>
<gene>
    <name evidence="1" type="ORF">SMAX5B_000072</name>
</gene>
<keyword evidence="2" id="KW-1185">Reference proteome</keyword>
<dbReference type="Proteomes" id="UP000246464">
    <property type="component" value="Chromosome 20"/>
</dbReference>
<organism evidence="1 2">
    <name type="scientific">Scophthalmus maximus</name>
    <name type="common">Turbot</name>
    <name type="synonym">Psetta maxima</name>
    <dbReference type="NCBI Taxonomy" id="52904"/>
    <lineage>
        <taxon>Eukaryota</taxon>
        <taxon>Metazoa</taxon>
        <taxon>Chordata</taxon>
        <taxon>Craniata</taxon>
        <taxon>Vertebrata</taxon>
        <taxon>Euteleostomi</taxon>
        <taxon>Actinopterygii</taxon>
        <taxon>Neopterygii</taxon>
        <taxon>Teleostei</taxon>
        <taxon>Neoteleostei</taxon>
        <taxon>Acanthomorphata</taxon>
        <taxon>Carangaria</taxon>
        <taxon>Pleuronectiformes</taxon>
        <taxon>Pleuronectoidei</taxon>
        <taxon>Scophthalmidae</taxon>
        <taxon>Scophthalmus</taxon>
    </lineage>
</organism>
<dbReference type="AlphaFoldDB" id="A0A2U9CUX3"/>
<dbReference type="EMBL" id="CP026262">
    <property type="protein sequence ID" value="AWP20475.1"/>
    <property type="molecule type" value="Genomic_DNA"/>
</dbReference>
<accession>A0A2U9CUX3</accession>
<evidence type="ECO:0000313" key="2">
    <source>
        <dbReference type="Proteomes" id="UP000246464"/>
    </source>
</evidence>
<protein>
    <submittedName>
        <fullName evidence="1">Uncharacterized protein</fullName>
    </submittedName>
</protein>